<reference evidence="1 2" key="1">
    <citation type="journal article" date="2019" name="Sci. Rep.">
        <title>Orb-weaving spider Araneus ventricosus genome elucidates the spidroin gene catalogue.</title>
        <authorList>
            <person name="Kono N."/>
            <person name="Nakamura H."/>
            <person name="Ohtoshi R."/>
            <person name="Moran D.A.P."/>
            <person name="Shinohara A."/>
            <person name="Yoshida Y."/>
            <person name="Fujiwara M."/>
            <person name="Mori M."/>
            <person name="Tomita M."/>
            <person name="Arakawa K."/>
        </authorList>
    </citation>
    <scope>NUCLEOTIDE SEQUENCE [LARGE SCALE GENOMIC DNA]</scope>
</reference>
<dbReference type="AlphaFoldDB" id="A0A4Y1ZZQ9"/>
<dbReference type="Proteomes" id="UP000499080">
    <property type="component" value="Unassembled WGS sequence"/>
</dbReference>
<accession>A0A4Y1ZZQ9</accession>
<organism evidence="1 2">
    <name type="scientific">Araneus ventricosus</name>
    <name type="common">Orbweaver spider</name>
    <name type="synonym">Epeira ventricosa</name>
    <dbReference type="NCBI Taxonomy" id="182803"/>
    <lineage>
        <taxon>Eukaryota</taxon>
        <taxon>Metazoa</taxon>
        <taxon>Ecdysozoa</taxon>
        <taxon>Arthropoda</taxon>
        <taxon>Chelicerata</taxon>
        <taxon>Arachnida</taxon>
        <taxon>Araneae</taxon>
        <taxon>Araneomorphae</taxon>
        <taxon>Entelegynae</taxon>
        <taxon>Araneoidea</taxon>
        <taxon>Araneidae</taxon>
        <taxon>Araneus</taxon>
    </lineage>
</organism>
<proteinExistence type="predicted"/>
<evidence type="ECO:0000313" key="2">
    <source>
        <dbReference type="Proteomes" id="UP000499080"/>
    </source>
</evidence>
<gene>
    <name evidence="1" type="ORF">AVEN_128144_1</name>
</gene>
<protein>
    <submittedName>
        <fullName evidence="1">Uncharacterized protein</fullName>
    </submittedName>
</protein>
<keyword evidence="2" id="KW-1185">Reference proteome</keyword>
<dbReference type="EMBL" id="BGPR01000002">
    <property type="protein sequence ID" value="GBL72962.1"/>
    <property type="molecule type" value="Genomic_DNA"/>
</dbReference>
<evidence type="ECO:0000313" key="1">
    <source>
        <dbReference type="EMBL" id="GBL72962.1"/>
    </source>
</evidence>
<comment type="caution">
    <text evidence="1">The sequence shown here is derived from an EMBL/GenBank/DDBJ whole genome shotgun (WGS) entry which is preliminary data.</text>
</comment>
<name>A0A4Y1ZZQ9_ARAVE</name>
<sequence length="114" mass="12631">MLKCETGAICHLAVNEDTEELLKVCEKVPIYRLNTGTNRMSLSMLAIAAVMWTFKSAMGVGHGGTYNRSSSNPTVTVLSLSAERPTECCDYMSLRCAPMFNGHHHFEDPHNSCY</sequence>